<dbReference type="EMBL" id="CP002691">
    <property type="protein sequence ID" value="AEE51381.1"/>
    <property type="molecule type" value="Genomic_DNA"/>
</dbReference>
<dbReference type="AlphaFoldDB" id="F4KWP1"/>
<reference evidence="2 3" key="1">
    <citation type="journal article" date="2011" name="Stand. Genomic Sci.">
        <title>Complete genome sequence of Haliscomenobacter hydrossis type strain (O).</title>
        <authorList>
            <consortium name="US DOE Joint Genome Institute (JGI-PGF)"/>
            <person name="Daligault H."/>
            <person name="Lapidus A."/>
            <person name="Zeytun A."/>
            <person name="Nolan M."/>
            <person name="Lucas S."/>
            <person name="Del Rio T.G."/>
            <person name="Tice H."/>
            <person name="Cheng J.F."/>
            <person name="Tapia R."/>
            <person name="Han C."/>
            <person name="Goodwin L."/>
            <person name="Pitluck S."/>
            <person name="Liolios K."/>
            <person name="Pagani I."/>
            <person name="Ivanova N."/>
            <person name="Huntemann M."/>
            <person name="Mavromatis K."/>
            <person name="Mikhailova N."/>
            <person name="Pati A."/>
            <person name="Chen A."/>
            <person name="Palaniappan K."/>
            <person name="Land M."/>
            <person name="Hauser L."/>
            <person name="Brambilla E.M."/>
            <person name="Rohde M."/>
            <person name="Verbarg S."/>
            <person name="Goker M."/>
            <person name="Bristow J."/>
            <person name="Eisen J.A."/>
            <person name="Markowitz V."/>
            <person name="Hugenholtz P."/>
            <person name="Kyrpides N.C."/>
            <person name="Klenk H.P."/>
            <person name="Woyke T."/>
        </authorList>
    </citation>
    <scope>NUCLEOTIDE SEQUENCE [LARGE SCALE GENOMIC DNA]</scope>
    <source>
        <strain evidence="3">ATCC 27775 / DSM 1100 / LMG 10767 / O</strain>
    </source>
</reference>
<protein>
    <recommendedName>
        <fullName evidence="4">Capsule assembly protein Wzi</fullName>
    </recommendedName>
</protein>
<keyword evidence="1" id="KW-0732">Signal</keyword>
<dbReference type="Proteomes" id="UP000008461">
    <property type="component" value="Chromosome"/>
</dbReference>
<feature type="signal peptide" evidence="1">
    <location>
        <begin position="1"/>
        <end position="19"/>
    </location>
</feature>
<dbReference type="HOGENOM" id="CLU_024790_0_0_10"/>
<dbReference type="Gene3D" id="2.40.160.130">
    <property type="entry name" value="Capsule assembly protein Wzi"/>
    <property type="match status" value="1"/>
</dbReference>
<evidence type="ECO:0000256" key="1">
    <source>
        <dbReference type="SAM" id="SignalP"/>
    </source>
</evidence>
<accession>F4KWP1</accession>
<feature type="chain" id="PRO_5003316183" description="Capsule assembly protein Wzi" evidence="1">
    <location>
        <begin position="20"/>
        <end position="590"/>
    </location>
</feature>
<name>F4KWP1_HALH1</name>
<keyword evidence="3" id="KW-1185">Reference proteome</keyword>
<dbReference type="KEGG" id="hhy:Halhy_3526"/>
<dbReference type="InterPro" id="IPR038636">
    <property type="entry name" value="Wzi_sf"/>
</dbReference>
<dbReference type="STRING" id="760192.Halhy_3526"/>
<reference key="2">
    <citation type="submission" date="2011-04" db="EMBL/GenBank/DDBJ databases">
        <title>Complete sequence of chromosome of Haliscomenobacter hydrossis DSM 1100.</title>
        <authorList>
            <consortium name="US DOE Joint Genome Institute (JGI-PGF)"/>
            <person name="Lucas S."/>
            <person name="Han J."/>
            <person name="Lapidus A."/>
            <person name="Bruce D."/>
            <person name="Goodwin L."/>
            <person name="Pitluck S."/>
            <person name="Peters L."/>
            <person name="Kyrpides N."/>
            <person name="Mavromatis K."/>
            <person name="Ivanova N."/>
            <person name="Ovchinnikova G."/>
            <person name="Pagani I."/>
            <person name="Daligault H."/>
            <person name="Detter J.C."/>
            <person name="Han C."/>
            <person name="Land M."/>
            <person name="Hauser L."/>
            <person name="Markowitz V."/>
            <person name="Cheng J.-F."/>
            <person name="Hugenholtz P."/>
            <person name="Woyke T."/>
            <person name="Wu D."/>
            <person name="Verbarg S."/>
            <person name="Frueling A."/>
            <person name="Brambilla E."/>
            <person name="Klenk H.-P."/>
            <person name="Eisen J.A."/>
        </authorList>
    </citation>
    <scope>NUCLEOTIDE SEQUENCE</scope>
    <source>
        <strain>DSM 1100</strain>
    </source>
</reference>
<proteinExistence type="predicted"/>
<dbReference type="OrthoDB" id="9808260at2"/>
<dbReference type="eggNOG" id="ENOG502Z8DB">
    <property type="taxonomic scope" value="Bacteria"/>
</dbReference>
<sequence length="590" mass="68109">MRKQLLLLITMLSASMAFAQGSPIPRGNYAYPVLDRLEILSGIEAPYHSSLRYYQRGRAAQFAQQLDTLHSIQLSPLDRDDLEYIFLDNNEWLGQAALPNTIGGPKYRPAGDSAMSLIEASLRDPRYQRSKRQLFKWLYPTPANMLEVNTPAFHFRLNPALNMQLGRSGEGEQPFFQYSRGVELRAGIDDRVFVYMNLFENQAQYPQYVRDWYDEFYALPGANLVKNYNSKFLNINKGYDFLLSDGFVGFNLTPHIGAQFGYGRNFIGNGYRSLLLSDFSPNSIYLKLNWQIWKFHFQNIFAEMVSSSPNLNGNNIIEKKKYMATHHLSINLGPKFNVGLFETVMFSRENHFEFHYLNPVILYRAVEQGLGSPDNVILGFDGKWNLFKKVQLYGQLVIDEFLFKRLISDNQGYWANKFAIQAGIKYVNALGIDHLDLQLEYNLARPYTYAHFDTASSYTQLHQPLAHPLGANFKELVLMLRYQPIKRLVLDARFIRANFGEDGPGDNWGANILKNNYQFQREYGNFIGQGIAAQTSLLGFDLSYRLAHNVFIDLQYFYRRKDSAEDARDQKSRFISAGMRVNMGKMRMDF</sequence>
<evidence type="ECO:0008006" key="4">
    <source>
        <dbReference type="Google" id="ProtNLM"/>
    </source>
</evidence>
<gene>
    <name evidence="2" type="ordered locus">Halhy_3526</name>
</gene>
<evidence type="ECO:0000313" key="3">
    <source>
        <dbReference type="Proteomes" id="UP000008461"/>
    </source>
</evidence>
<evidence type="ECO:0000313" key="2">
    <source>
        <dbReference type="EMBL" id="AEE51381.1"/>
    </source>
</evidence>
<organism evidence="2 3">
    <name type="scientific">Haliscomenobacter hydrossis (strain ATCC 27775 / DSM 1100 / LMG 10767 / O)</name>
    <dbReference type="NCBI Taxonomy" id="760192"/>
    <lineage>
        <taxon>Bacteria</taxon>
        <taxon>Pseudomonadati</taxon>
        <taxon>Bacteroidota</taxon>
        <taxon>Saprospiria</taxon>
        <taxon>Saprospirales</taxon>
        <taxon>Haliscomenobacteraceae</taxon>
        <taxon>Haliscomenobacter</taxon>
    </lineage>
</organism>
<dbReference type="RefSeq" id="WP_013765921.1">
    <property type="nucleotide sequence ID" value="NC_015510.1"/>
</dbReference>